<evidence type="ECO:0000256" key="5">
    <source>
        <dbReference type="ARBA" id="ARBA00023295"/>
    </source>
</evidence>
<dbReference type="GO" id="GO:0004563">
    <property type="term" value="F:beta-N-acetylhexosaminidase activity"/>
    <property type="evidence" value="ECO:0007669"/>
    <property type="project" value="UniProtKB-EC"/>
</dbReference>
<dbReference type="Gene3D" id="3.20.20.300">
    <property type="entry name" value="Glycoside hydrolase, family 3, N-terminal domain"/>
    <property type="match status" value="1"/>
</dbReference>
<dbReference type="Proteomes" id="UP000188184">
    <property type="component" value="Chromosome"/>
</dbReference>
<reference evidence="8 9" key="1">
    <citation type="submission" date="2017-02" db="EMBL/GenBank/DDBJ databases">
        <title>The complete genomic sequence of a novel cold adapted crude oil-degrading bacterium Planococcus qaidamina Y42.</title>
        <authorList>
            <person name="Yang R."/>
        </authorList>
    </citation>
    <scope>NUCLEOTIDE SEQUENCE [LARGE SCALE GENOMIC DNA]</scope>
    <source>
        <strain evidence="8 9">Y42</strain>
    </source>
</reference>
<evidence type="ECO:0000256" key="6">
    <source>
        <dbReference type="SAM" id="SignalP"/>
    </source>
</evidence>
<keyword evidence="4" id="KW-0378">Hydrolase</keyword>
<feature type="domain" description="Glycoside hydrolase family 3 N-terminal" evidence="7">
    <location>
        <begin position="104"/>
        <end position="425"/>
    </location>
</feature>
<dbReference type="EMBL" id="CP019640">
    <property type="protein sequence ID" value="AQQ53132.1"/>
    <property type="molecule type" value="Genomic_DNA"/>
</dbReference>
<feature type="signal peptide" evidence="6">
    <location>
        <begin position="1"/>
        <end position="24"/>
    </location>
</feature>
<evidence type="ECO:0000313" key="9">
    <source>
        <dbReference type="Proteomes" id="UP000188184"/>
    </source>
</evidence>
<organism evidence="8 9">
    <name type="scientific">Planococcus lenghuensis</name>
    <dbReference type="NCBI Taxonomy" id="2213202"/>
    <lineage>
        <taxon>Bacteria</taxon>
        <taxon>Bacillati</taxon>
        <taxon>Bacillota</taxon>
        <taxon>Bacilli</taxon>
        <taxon>Bacillales</taxon>
        <taxon>Caryophanaceae</taxon>
        <taxon>Planococcus</taxon>
    </lineage>
</organism>
<dbReference type="InterPro" id="IPR036962">
    <property type="entry name" value="Glyco_hydro_3_N_sf"/>
</dbReference>
<dbReference type="GO" id="GO:0009254">
    <property type="term" value="P:peptidoglycan turnover"/>
    <property type="evidence" value="ECO:0007669"/>
    <property type="project" value="TreeGrafter"/>
</dbReference>
<dbReference type="InterPro" id="IPR017853">
    <property type="entry name" value="GH"/>
</dbReference>
<dbReference type="Pfam" id="PF00933">
    <property type="entry name" value="Glyco_hydro_3"/>
    <property type="match status" value="1"/>
</dbReference>
<keyword evidence="6" id="KW-0732">Signal</keyword>
<dbReference type="OrthoDB" id="9805821at2"/>
<dbReference type="SUPFAM" id="SSF51445">
    <property type="entry name" value="(Trans)glycosidases"/>
    <property type="match status" value="1"/>
</dbReference>
<accession>A0A1Q2KZR3</accession>
<evidence type="ECO:0000256" key="2">
    <source>
        <dbReference type="ARBA" id="ARBA00005336"/>
    </source>
</evidence>
<name>A0A1Q2KZR3_9BACL</name>
<gene>
    <name evidence="8" type="ORF">B0X71_08510</name>
</gene>
<evidence type="ECO:0000259" key="7">
    <source>
        <dbReference type="Pfam" id="PF00933"/>
    </source>
</evidence>
<keyword evidence="5" id="KW-0326">Glycosidase</keyword>
<feature type="chain" id="PRO_5012049354" description="beta-N-acetylhexosaminidase" evidence="6">
    <location>
        <begin position="25"/>
        <end position="457"/>
    </location>
</feature>
<dbReference type="GO" id="GO:0005975">
    <property type="term" value="P:carbohydrate metabolic process"/>
    <property type="evidence" value="ECO:0007669"/>
    <property type="project" value="InterPro"/>
</dbReference>
<dbReference type="RefSeq" id="WP_156889819.1">
    <property type="nucleotide sequence ID" value="NZ_CP019640.1"/>
</dbReference>
<dbReference type="PANTHER" id="PTHR30480">
    <property type="entry name" value="BETA-HEXOSAMINIDASE-RELATED"/>
    <property type="match status" value="1"/>
</dbReference>
<comment type="similarity">
    <text evidence="2">Belongs to the glycosyl hydrolase 3 family.</text>
</comment>
<dbReference type="KEGG" id="pmar:B0X71_08510"/>
<dbReference type="AlphaFoldDB" id="A0A1Q2KZR3"/>
<proteinExistence type="inferred from homology"/>
<protein>
    <recommendedName>
        <fullName evidence="3">beta-N-acetylhexosaminidase</fullName>
        <ecNumber evidence="3">3.2.1.52</ecNumber>
    </recommendedName>
</protein>
<dbReference type="InterPro" id="IPR050226">
    <property type="entry name" value="NagZ_Beta-hexosaminidase"/>
</dbReference>
<evidence type="ECO:0000256" key="4">
    <source>
        <dbReference type="ARBA" id="ARBA00022801"/>
    </source>
</evidence>
<dbReference type="NCBIfam" id="NF003740">
    <property type="entry name" value="PRK05337.1"/>
    <property type="match status" value="1"/>
</dbReference>
<evidence type="ECO:0000256" key="3">
    <source>
        <dbReference type="ARBA" id="ARBA00012663"/>
    </source>
</evidence>
<comment type="catalytic activity">
    <reaction evidence="1">
        <text>Hydrolysis of terminal non-reducing N-acetyl-D-hexosamine residues in N-acetyl-beta-D-hexosaminides.</text>
        <dbReference type="EC" id="3.2.1.52"/>
    </reaction>
</comment>
<dbReference type="PROSITE" id="PS00775">
    <property type="entry name" value="GLYCOSYL_HYDROL_F3"/>
    <property type="match status" value="1"/>
</dbReference>
<dbReference type="InterPro" id="IPR019800">
    <property type="entry name" value="Glyco_hydro_3_AS"/>
</dbReference>
<dbReference type="InterPro" id="IPR001764">
    <property type="entry name" value="Glyco_hydro_3_N"/>
</dbReference>
<evidence type="ECO:0000256" key="1">
    <source>
        <dbReference type="ARBA" id="ARBA00001231"/>
    </source>
</evidence>
<dbReference type="EC" id="3.2.1.52" evidence="3"/>
<evidence type="ECO:0000313" key="8">
    <source>
        <dbReference type="EMBL" id="AQQ53132.1"/>
    </source>
</evidence>
<keyword evidence="9" id="KW-1185">Reference proteome</keyword>
<sequence length="457" mass="49863">MNNLCKVFAVLTLISGFSVNPVFASPNSSETKDNNQVHEKSQYDTYRSKTVGLRAEMAIRLHRVFYPEASNLFPLIAAISSIKGSGKVEPGQNNVSDILSTMSLEEKIGQMMIAGISGTALNSSAVSLIDEYQVGGLILYSANLTDIPQSIALLNQLQAENSENRFPLFLSVDQEGGRVSRLPDQLLNFPVNQVIGNVNNAQYSYEIGELLGEELNSFGFNVNFAPVLDVNSNPDNPVIGDRSFSPDPHIVSDLGIQTMKGMQSQGIIPVIKHFPGHGDTSVDSHLELPVVNKTLDELKNLELIPFTEAIEHGADAVMVAHILLPELDAEYPATLSPEIIDGLLRDQLDFNGVVITDDMTMQAITDHYGIGPAAVQSVIAGSDILLVAHHYDAIVETHKALVKAVEEGVISEERIDESVQRILQLKKKYELSDSKAGSVDTEEINGKIRELNDNYLN</sequence>
<dbReference type="PANTHER" id="PTHR30480:SF13">
    <property type="entry name" value="BETA-HEXOSAMINIDASE"/>
    <property type="match status" value="1"/>
</dbReference>